<dbReference type="SUPFAM" id="SSF81383">
    <property type="entry name" value="F-box domain"/>
    <property type="match status" value="1"/>
</dbReference>
<dbReference type="Proteomes" id="UP000242791">
    <property type="component" value="Unassembled WGS sequence"/>
</dbReference>
<dbReference type="PROSITE" id="PS50181">
    <property type="entry name" value="FBOX"/>
    <property type="match status" value="1"/>
</dbReference>
<organism evidence="2 3">
    <name type="scientific">Blastomyces percursus</name>
    <dbReference type="NCBI Taxonomy" id="1658174"/>
    <lineage>
        <taxon>Eukaryota</taxon>
        <taxon>Fungi</taxon>
        <taxon>Dikarya</taxon>
        <taxon>Ascomycota</taxon>
        <taxon>Pezizomycotina</taxon>
        <taxon>Eurotiomycetes</taxon>
        <taxon>Eurotiomycetidae</taxon>
        <taxon>Onygenales</taxon>
        <taxon>Ajellomycetaceae</taxon>
        <taxon>Blastomyces</taxon>
    </lineage>
</organism>
<dbReference type="Pfam" id="PF00646">
    <property type="entry name" value="F-box"/>
    <property type="match status" value="1"/>
</dbReference>
<evidence type="ECO:0000313" key="2">
    <source>
        <dbReference type="EMBL" id="OJD25928.1"/>
    </source>
</evidence>
<dbReference type="OrthoDB" id="5281164at2759"/>
<name>A0A1J9QBV0_9EURO</name>
<dbReference type="EMBL" id="LGTZ01000298">
    <property type="protein sequence ID" value="OJD25928.1"/>
    <property type="molecule type" value="Genomic_DNA"/>
</dbReference>
<feature type="domain" description="F-box" evidence="1">
    <location>
        <begin position="4"/>
        <end position="53"/>
    </location>
</feature>
<comment type="caution">
    <text evidence="2">The sequence shown here is derived from an EMBL/GenBank/DDBJ whole genome shotgun (WGS) entry which is preliminary data.</text>
</comment>
<reference evidence="2 3" key="1">
    <citation type="submission" date="2015-08" db="EMBL/GenBank/DDBJ databases">
        <title>Emmonsia species relationships and genome sequence.</title>
        <authorList>
            <person name="Cuomo C.A."/>
            <person name="Schwartz I.S."/>
            <person name="Kenyon C."/>
            <person name="De Hoog G.S."/>
            <person name="Govender N.P."/>
            <person name="Botha A."/>
            <person name="Moreno L."/>
            <person name="De Vries M."/>
            <person name="Munoz J.F."/>
            <person name="Stielow J.B."/>
        </authorList>
    </citation>
    <scope>NUCLEOTIDE SEQUENCE [LARGE SCALE GENOMIC DNA]</scope>
    <source>
        <strain evidence="2 3">EI222</strain>
    </source>
</reference>
<gene>
    <name evidence="2" type="ORF">ACJ73_02704</name>
</gene>
<dbReference type="InterPro" id="IPR036047">
    <property type="entry name" value="F-box-like_dom_sf"/>
</dbReference>
<dbReference type="AlphaFoldDB" id="A0A1J9QBV0"/>
<proteinExistence type="predicted"/>
<dbReference type="VEuPathDB" id="FungiDB:ACJ73_02704"/>
<protein>
    <recommendedName>
        <fullName evidence="1">F-box domain-containing protein</fullName>
    </recommendedName>
</protein>
<dbReference type="InterPro" id="IPR001810">
    <property type="entry name" value="F-box_dom"/>
</dbReference>
<evidence type="ECO:0000259" key="1">
    <source>
        <dbReference type="PROSITE" id="PS50181"/>
    </source>
</evidence>
<sequence>MSQSIAIRDLPAEILHIIAQNLDAFSLIRLRSSCRDLRESIPSLPIGRLIEAERTEFGTQNDLYACRDCLRLRPRANFADKMVKKSKSKWGYNDVDRWCVDCGINPRPGTNRYTRGNHIVILGEPHGICLRCRQFKRGALIDGKCHVCRPSIVETGLQDVFDRAQRERARLRAE</sequence>
<evidence type="ECO:0000313" key="3">
    <source>
        <dbReference type="Proteomes" id="UP000242791"/>
    </source>
</evidence>
<keyword evidence="3" id="KW-1185">Reference proteome</keyword>
<accession>A0A1J9QBV0</accession>